<name>A0ABT3ZB15_9HYPH</name>
<comment type="caution">
    <text evidence="1">The sequence shown here is derived from an EMBL/GenBank/DDBJ whole genome shotgun (WGS) entry which is preliminary data.</text>
</comment>
<accession>A0ABT3ZB15</accession>
<reference evidence="1" key="1">
    <citation type="submission" date="2022-10" db="EMBL/GenBank/DDBJ databases">
        <title>Hoeflea sp. G2-23, isolated from marine algae.</title>
        <authorList>
            <person name="Kristyanto S."/>
            <person name="Kim J.M."/>
            <person name="Jeon C.O."/>
        </authorList>
    </citation>
    <scope>NUCLEOTIDE SEQUENCE</scope>
    <source>
        <strain evidence="1">G2-23</strain>
    </source>
</reference>
<dbReference type="Proteomes" id="UP001073227">
    <property type="component" value="Unassembled WGS sequence"/>
</dbReference>
<organism evidence="1 2">
    <name type="scientific">Hoeflea algicola</name>
    <dbReference type="NCBI Taxonomy" id="2983763"/>
    <lineage>
        <taxon>Bacteria</taxon>
        <taxon>Pseudomonadati</taxon>
        <taxon>Pseudomonadota</taxon>
        <taxon>Alphaproteobacteria</taxon>
        <taxon>Hyphomicrobiales</taxon>
        <taxon>Rhizobiaceae</taxon>
        <taxon>Hoeflea</taxon>
    </lineage>
</organism>
<dbReference type="RefSeq" id="WP_267654080.1">
    <property type="nucleotide sequence ID" value="NZ_JAOVZR010000001.1"/>
</dbReference>
<evidence type="ECO:0000313" key="1">
    <source>
        <dbReference type="EMBL" id="MCY0148519.1"/>
    </source>
</evidence>
<protein>
    <submittedName>
        <fullName evidence="1">Uncharacterized protein</fullName>
    </submittedName>
</protein>
<sequence>MDLTTTQPTLDTIGAKISIEMGISRRAEGGYGPDLDFATYGPSMTRDGAQRLIEVTRQLGSYSNARGSIDIRLPIETQGN</sequence>
<evidence type="ECO:0000313" key="2">
    <source>
        <dbReference type="Proteomes" id="UP001073227"/>
    </source>
</evidence>
<keyword evidence="2" id="KW-1185">Reference proteome</keyword>
<proteinExistence type="predicted"/>
<dbReference type="EMBL" id="JAOVZR010000001">
    <property type="protein sequence ID" value="MCY0148519.1"/>
    <property type="molecule type" value="Genomic_DNA"/>
</dbReference>
<gene>
    <name evidence="1" type="ORF">OEG84_12535</name>
</gene>